<keyword evidence="3 7" id="KW-0689">Ribosomal protein</keyword>
<evidence type="ECO:0000256" key="1">
    <source>
        <dbReference type="ARBA" id="ARBA00002633"/>
    </source>
</evidence>
<dbReference type="RefSeq" id="WP_338516218.1">
    <property type="nucleotide sequence ID" value="NZ_CP135137.1"/>
</dbReference>
<organism evidence="7 8">
    <name type="scientific">Candidatus Legionella polyplacis</name>
    <dbReference type="NCBI Taxonomy" id="2005262"/>
    <lineage>
        <taxon>Bacteria</taxon>
        <taxon>Pseudomonadati</taxon>
        <taxon>Pseudomonadota</taxon>
        <taxon>Gammaproteobacteria</taxon>
        <taxon>Legionellales</taxon>
        <taxon>Legionellaceae</taxon>
        <taxon>Legionella</taxon>
    </lineage>
</organism>
<dbReference type="SUPFAM" id="SSF160369">
    <property type="entry name" value="Ribosomal protein L10-like"/>
    <property type="match status" value="1"/>
</dbReference>
<gene>
    <name evidence="7" type="primary">rplJ</name>
    <name evidence="7" type="ORF">RQL39_00830</name>
</gene>
<dbReference type="Pfam" id="PF00466">
    <property type="entry name" value="Ribosomal_L10"/>
    <property type="match status" value="1"/>
</dbReference>
<sequence length="179" mass="21002">MLLTLDKKKDIVKEIVKVFSKVFSIALIDFYSLNSNQMNELRYKARNSKVYVRVVRNTLLYRSFQEMNLSNLNFSLVNSTCFIYSKTSYKDVAALLTELIKKFGKIKIKLFMVNGLVYGCEKLDFFANLPSYKEAIISFLHLIKAPINRILKVFYLILLRLFKILYLVKDVKKRSIITK</sequence>
<dbReference type="EMBL" id="CP135137">
    <property type="protein sequence ID" value="WWR11697.1"/>
    <property type="molecule type" value="Genomic_DNA"/>
</dbReference>
<evidence type="ECO:0000256" key="2">
    <source>
        <dbReference type="ARBA" id="ARBA00008889"/>
    </source>
</evidence>
<name>A0ABZ2GX31_9GAMM</name>
<keyword evidence="8" id="KW-1185">Reference proteome</keyword>
<proteinExistence type="inferred from homology"/>
<comment type="function">
    <text evidence="1">Forms part of the ribosomal stalk, playing a central role in the interaction of the ribosome with GTP-bound translation factors.</text>
</comment>
<dbReference type="CDD" id="cd05797">
    <property type="entry name" value="Ribosomal_L10"/>
    <property type="match status" value="1"/>
</dbReference>
<dbReference type="InterPro" id="IPR043141">
    <property type="entry name" value="Ribosomal_uL10-like_sf"/>
</dbReference>
<protein>
    <recommendedName>
        <fullName evidence="5">Large ribosomal subunit protein uL10</fullName>
    </recommendedName>
    <alternativeName>
        <fullName evidence="6">50S ribosomal protein L10</fullName>
    </alternativeName>
</protein>
<evidence type="ECO:0000313" key="8">
    <source>
        <dbReference type="Proteomes" id="UP001368618"/>
    </source>
</evidence>
<comment type="similarity">
    <text evidence="2">Belongs to the universal ribosomal protein uL10 family.</text>
</comment>
<evidence type="ECO:0000256" key="6">
    <source>
        <dbReference type="ARBA" id="ARBA00035502"/>
    </source>
</evidence>
<dbReference type="InterPro" id="IPR001790">
    <property type="entry name" value="Ribosomal_uL10"/>
</dbReference>
<dbReference type="InterPro" id="IPR047865">
    <property type="entry name" value="Ribosomal_uL10_bac_type"/>
</dbReference>
<evidence type="ECO:0000256" key="4">
    <source>
        <dbReference type="ARBA" id="ARBA00023274"/>
    </source>
</evidence>
<evidence type="ECO:0000313" key="7">
    <source>
        <dbReference type="EMBL" id="WWR11697.1"/>
    </source>
</evidence>
<dbReference type="Gene3D" id="3.30.70.1730">
    <property type="match status" value="1"/>
</dbReference>
<evidence type="ECO:0000256" key="5">
    <source>
        <dbReference type="ARBA" id="ARBA00035202"/>
    </source>
</evidence>
<dbReference type="GO" id="GO:0005840">
    <property type="term" value="C:ribosome"/>
    <property type="evidence" value="ECO:0007669"/>
    <property type="project" value="UniProtKB-KW"/>
</dbReference>
<reference evidence="7" key="1">
    <citation type="submission" date="2023-09" db="EMBL/GenBank/DDBJ databases">
        <title>Genomes of two closely related lineages of the louse Polyplax serrata with different host specificities.</title>
        <authorList>
            <person name="Martinu J."/>
            <person name="Tarabai H."/>
            <person name="Stefka J."/>
            <person name="Hypsa V."/>
        </authorList>
    </citation>
    <scope>NUCLEOTIDE SEQUENCE [LARGE SCALE GENOMIC DNA]</scope>
    <source>
        <strain evidence="7">98ZLc_SE</strain>
    </source>
</reference>
<evidence type="ECO:0000256" key="3">
    <source>
        <dbReference type="ARBA" id="ARBA00022980"/>
    </source>
</evidence>
<accession>A0ABZ2GX31</accession>
<dbReference type="Proteomes" id="UP001368618">
    <property type="component" value="Chromosome"/>
</dbReference>
<dbReference type="NCBIfam" id="NF000955">
    <property type="entry name" value="PRK00099.1-1"/>
    <property type="match status" value="1"/>
</dbReference>
<keyword evidence="4" id="KW-0687">Ribonucleoprotein</keyword>
<dbReference type="PANTHER" id="PTHR11560">
    <property type="entry name" value="39S RIBOSOMAL PROTEIN L10, MITOCHONDRIAL"/>
    <property type="match status" value="1"/>
</dbReference>